<organism evidence="5 6">
    <name type="scientific">Limnochorda pilosa</name>
    <dbReference type="NCBI Taxonomy" id="1555112"/>
    <lineage>
        <taxon>Bacteria</taxon>
        <taxon>Bacillati</taxon>
        <taxon>Bacillota</taxon>
        <taxon>Limnochordia</taxon>
        <taxon>Limnochordales</taxon>
        <taxon>Limnochordaceae</taxon>
        <taxon>Limnochorda</taxon>
    </lineage>
</organism>
<dbReference type="PANTHER" id="PTHR11839:SF18">
    <property type="entry name" value="NUDIX HYDROLASE DOMAIN-CONTAINING PROTEIN"/>
    <property type="match status" value="1"/>
</dbReference>
<reference evidence="6" key="1">
    <citation type="submission" date="2015-07" db="EMBL/GenBank/DDBJ databases">
        <title>Complete genome sequence and phylogenetic analysis of Limnochorda pilosa.</title>
        <authorList>
            <person name="Watanabe M."/>
            <person name="Kojima H."/>
            <person name="Fukui M."/>
        </authorList>
    </citation>
    <scope>NUCLEOTIDE SEQUENCE [LARGE SCALE GENOMIC DNA]</scope>
    <source>
        <strain evidence="6">HC45</strain>
    </source>
</reference>
<name>A0A0K2SNV3_LIMPI</name>
<evidence type="ECO:0000256" key="3">
    <source>
        <dbReference type="RuleBase" id="RU003476"/>
    </source>
</evidence>
<dbReference type="PROSITE" id="PS00893">
    <property type="entry name" value="NUDIX_BOX"/>
    <property type="match status" value="1"/>
</dbReference>
<comment type="cofactor">
    <cofactor evidence="1">
        <name>Mg(2+)</name>
        <dbReference type="ChEBI" id="CHEBI:18420"/>
    </cofactor>
</comment>
<feature type="domain" description="Nudix hydrolase" evidence="4">
    <location>
        <begin position="38"/>
        <end position="167"/>
    </location>
</feature>
<dbReference type="EMBL" id="AP014924">
    <property type="protein sequence ID" value="BAS28818.1"/>
    <property type="molecule type" value="Genomic_DNA"/>
</dbReference>
<dbReference type="InterPro" id="IPR000086">
    <property type="entry name" value="NUDIX_hydrolase_dom"/>
</dbReference>
<accession>A0A0K2SNV3</accession>
<proteinExistence type="inferred from homology"/>
<dbReference type="CDD" id="cd03424">
    <property type="entry name" value="NUDIX_ADPRase_Nudt5_UGPPase_Nudt14"/>
    <property type="match status" value="1"/>
</dbReference>
<evidence type="ECO:0000313" key="6">
    <source>
        <dbReference type="Proteomes" id="UP000065807"/>
    </source>
</evidence>
<dbReference type="GO" id="GO:0019693">
    <property type="term" value="P:ribose phosphate metabolic process"/>
    <property type="evidence" value="ECO:0007669"/>
    <property type="project" value="TreeGrafter"/>
</dbReference>
<dbReference type="AlphaFoldDB" id="A0A0K2SNV3"/>
<dbReference type="InterPro" id="IPR020476">
    <property type="entry name" value="Nudix_hydrolase"/>
</dbReference>
<dbReference type="GO" id="GO:0016462">
    <property type="term" value="F:pyrophosphatase activity"/>
    <property type="evidence" value="ECO:0007669"/>
    <property type="project" value="UniProtKB-ARBA"/>
</dbReference>
<dbReference type="PATRIC" id="fig|1555112.3.peg.3036"/>
<sequence length="180" mass="20430">MRCAQNQRARRWIVVSAPFHLDERTLTVDGEPHTYSVLSHPGSVAVFAVQEGRICLIRQFRPAADEPLWEIPAGTREEGERPEDCARRELEEEAGVVAKELERLGEFFLAPGYSTELMHVFLAFNLAAGHVHRDPGEVIDRVEWVPLDTFRSMIRRGEVRDAKTLAAFALFERRPQSPPA</sequence>
<dbReference type="InterPro" id="IPR015797">
    <property type="entry name" value="NUDIX_hydrolase-like_dom_sf"/>
</dbReference>
<keyword evidence="2 3" id="KW-0378">Hydrolase</keyword>
<dbReference type="STRING" id="1555112.LIP_2989"/>
<evidence type="ECO:0000259" key="4">
    <source>
        <dbReference type="PROSITE" id="PS51462"/>
    </source>
</evidence>
<evidence type="ECO:0000256" key="1">
    <source>
        <dbReference type="ARBA" id="ARBA00001946"/>
    </source>
</evidence>
<evidence type="ECO:0000256" key="2">
    <source>
        <dbReference type="ARBA" id="ARBA00022801"/>
    </source>
</evidence>
<gene>
    <name evidence="5" type="ORF">LIP_2989</name>
</gene>
<dbReference type="Pfam" id="PF00293">
    <property type="entry name" value="NUDIX"/>
    <property type="match status" value="1"/>
</dbReference>
<dbReference type="KEGG" id="lpil:LIP_2989"/>
<dbReference type="Proteomes" id="UP000065807">
    <property type="component" value="Chromosome"/>
</dbReference>
<dbReference type="PANTHER" id="PTHR11839">
    <property type="entry name" value="UDP/ADP-SUGAR PYROPHOSPHATASE"/>
    <property type="match status" value="1"/>
</dbReference>
<dbReference type="GO" id="GO:0006753">
    <property type="term" value="P:nucleoside phosphate metabolic process"/>
    <property type="evidence" value="ECO:0007669"/>
    <property type="project" value="TreeGrafter"/>
</dbReference>
<protein>
    <submittedName>
        <fullName evidence="5">ADP-ribose pyrophosphatase</fullName>
    </submittedName>
</protein>
<comment type="similarity">
    <text evidence="3">Belongs to the Nudix hydrolase family.</text>
</comment>
<dbReference type="PROSITE" id="PS51462">
    <property type="entry name" value="NUDIX"/>
    <property type="match status" value="1"/>
</dbReference>
<dbReference type="SUPFAM" id="SSF55811">
    <property type="entry name" value="Nudix"/>
    <property type="match status" value="1"/>
</dbReference>
<dbReference type="Gene3D" id="3.90.79.10">
    <property type="entry name" value="Nucleoside Triphosphate Pyrophosphohydrolase"/>
    <property type="match status" value="1"/>
</dbReference>
<evidence type="ECO:0000313" key="5">
    <source>
        <dbReference type="EMBL" id="BAS28818.1"/>
    </source>
</evidence>
<dbReference type="PRINTS" id="PR00502">
    <property type="entry name" value="NUDIXFAMILY"/>
</dbReference>
<reference evidence="6" key="2">
    <citation type="journal article" date="2016" name="Int. J. Syst. Evol. Microbiol.">
        <title>Complete genome sequence and cell structure of Limnochorda pilosa, a Gram-negative spore-former within the phylum Firmicutes.</title>
        <authorList>
            <person name="Watanabe M."/>
            <person name="Kojima H."/>
            <person name="Fukui M."/>
        </authorList>
    </citation>
    <scope>NUCLEOTIDE SEQUENCE [LARGE SCALE GENOMIC DNA]</scope>
    <source>
        <strain evidence="6">HC45</strain>
    </source>
</reference>
<keyword evidence="6" id="KW-1185">Reference proteome</keyword>
<dbReference type="InterPro" id="IPR020084">
    <property type="entry name" value="NUDIX_hydrolase_CS"/>
</dbReference>